<dbReference type="CDD" id="cd01144">
    <property type="entry name" value="BtuF"/>
    <property type="match status" value="1"/>
</dbReference>
<dbReference type="SUPFAM" id="SSF53807">
    <property type="entry name" value="Helical backbone' metal receptor"/>
    <property type="match status" value="1"/>
</dbReference>
<dbReference type="AlphaFoldDB" id="A0A9X5EA66"/>
<gene>
    <name evidence="2" type="ORF">QH73_0026540</name>
</gene>
<dbReference type="RefSeq" id="WP_039713723.1">
    <property type="nucleotide sequence ID" value="NZ_JTJC03000017.1"/>
</dbReference>
<dbReference type="EMBL" id="JTJC03000017">
    <property type="protein sequence ID" value="NHC38135.1"/>
    <property type="molecule type" value="Genomic_DNA"/>
</dbReference>
<dbReference type="PANTHER" id="PTHR42860">
    <property type="entry name" value="VITAMIN B12-BINDING PROTEIN"/>
    <property type="match status" value="1"/>
</dbReference>
<accession>A0A9X5EA66</accession>
<dbReference type="PANTHER" id="PTHR42860:SF1">
    <property type="entry name" value="VITAMIN B12-BINDING PROTEIN"/>
    <property type="match status" value="1"/>
</dbReference>
<organism evidence="2 3">
    <name type="scientific">Scytonema millei VB511283</name>
    <dbReference type="NCBI Taxonomy" id="1245923"/>
    <lineage>
        <taxon>Bacteria</taxon>
        <taxon>Bacillati</taxon>
        <taxon>Cyanobacteriota</taxon>
        <taxon>Cyanophyceae</taxon>
        <taxon>Nostocales</taxon>
        <taxon>Scytonemataceae</taxon>
        <taxon>Scytonema</taxon>
    </lineage>
</organism>
<keyword evidence="3" id="KW-1185">Reference proteome</keyword>
<reference evidence="2 3" key="1">
    <citation type="journal article" date="2015" name="Genome Announc.">
        <title>Draft Genome Sequence of the Terrestrial Cyanobacterium Scytonema millei VB511283, Isolated from Eastern India.</title>
        <authorList>
            <person name="Sen D."/>
            <person name="Chandrababunaidu M.M."/>
            <person name="Singh D."/>
            <person name="Sanghi N."/>
            <person name="Ghorai A."/>
            <person name="Mishra G.P."/>
            <person name="Madduluri M."/>
            <person name="Adhikary S.P."/>
            <person name="Tripathy S."/>
        </authorList>
    </citation>
    <scope>NUCLEOTIDE SEQUENCE [LARGE SCALE GENOMIC DNA]</scope>
    <source>
        <strain evidence="2 3">VB511283</strain>
    </source>
</reference>
<evidence type="ECO:0000259" key="1">
    <source>
        <dbReference type="PROSITE" id="PS50983"/>
    </source>
</evidence>
<comment type="caution">
    <text evidence="2">The sequence shown here is derived from an EMBL/GenBank/DDBJ whole genome shotgun (WGS) entry which is preliminary data.</text>
</comment>
<dbReference type="InterPro" id="IPR051030">
    <property type="entry name" value="Vitamin_B12-ABC_binding"/>
</dbReference>
<dbReference type="Gene3D" id="3.40.50.1980">
    <property type="entry name" value="Nitrogenase molybdenum iron protein domain"/>
    <property type="match status" value="2"/>
</dbReference>
<sequence length="316" mass="34832">MKEQDLRIVSLIPSATEILAALGLTDAVVGRSHECDFPPEILDRPACTRARINSNGSSAEIHQDVDRLIQSALSIYQIETDLLEQLQPTHIVTQDQCDVCAVSLGEVEKAVANLTHSQPHVISLQPNVLADVWADIERVAQTLGVDANRLIENIQSRIEICRQKVRGLSVSELPTVVCIEWIDPLMVASNWIPELVAIAGGQSLFSVSGQASAQVRWENLIAADPSIIVVMPCGLDLNRTQAEILPLTQRPEWQHLRAVKSGRVYATDGNAYFNRPGPRLVDSLEILAEILHPEIFSYGYKGTAWEQIQLPVTSDQ</sequence>
<evidence type="ECO:0000313" key="2">
    <source>
        <dbReference type="EMBL" id="NHC38135.1"/>
    </source>
</evidence>
<protein>
    <submittedName>
        <fullName evidence="2">Cobalamin-binding protein</fullName>
    </submittedName>
</protein>
<evidence type="ECO:0000313" key="3">
    <source>
        <dbReference type="Proteomes" id="UP000031532"/>
    </source>
</evidence>
<dbReference type="PROSITE" id="PS50983">
    <property type="entry name" value="FE_B12_PBP"/>
    <property type="match status" value="1"/>
</dbReference>
<feature type="domain" description="Fe/B12 periplasmic-binding" evidence="1">
    <location>
        <begin position="7"/>
        <end position="295"/>
    </location>
</feature>
<dbReference type="OrthoDB" id="9787772at2"/>
<proteinExistence type="predicted"/>
<dbReference type="InterPro" id="IPR002491">
    <property type="entry name" value="ABC_transptr_periplasmic_BD"/>
</dbReference>
<dbReference type="Pfam" id="PF01497">
    <property type="entry name" value="Peripla_BP_2"/>
    <property type="match status" value="1"/>
</dbReference>
<dbReference type="Proteomes" id="UP000031532">
    <property type="component" value="Unassembled WGS sequence"/>
</dbReference>
<name>A0A9X5EA66_9CYAN</name>